<protein>
    <submittedName>
        <fullName evidence="1">Uncharacterized protein</fullName>
    </submittedName>
</protein>
<organism evidence="1 2">
    <name type="scientific">Chrysodeixis includens nucleopolyhedrovirus</name>
    <dbReference type="NCBI Taxonomy" id="1207438"/>
    <lineage>
        <taxon>Viruses</taxon>
        <taxon>Viruses incertae sedis</taxon>
        <taxon>Naldaviricetes</taxon>
        <taxon>Lefavirales</taxon>
        <taxon>Baculoviridae</taxon>
        <taxon>Alphabaculovirus</taxon>
        <taxon>Alphabaculovirus chrincludentis</taxon>
        <taxon>Alphabaculovirus alterchrincludentis</taxon>
    </lineage>
</organism>
<name>A0A5B8YR48_9ABAC</name>
<dbReference type="KEGG" id="vg:80541253"/>
<evidence type="ECO:0000313" key="2">
    <source>
        <dbReference type="Proteomes" id="UP001162233"/>
    </source>
</evidence>
<dbReference type="RefSeq" id="YP_010802483.1">
    <property type="nucleotide sequence ID" value="NC_077025.1"/>
</dbReference>
<dbReference type="GeneID" id="80541253"/>
<evidence type="ECO:0000313" key="1">
    <source>
        <dbReference type="EMBL" id="QED40567.1"/>
    </source>
</evidence>
<keyword evidence="2" id="KW-1185">Reference proteome</keyword>
<dbReference type="Proteomes" id="UP001162233">
    <property type="component" value="Segment"/>
</dbReference>
<accession>A0A5B8YR48</accession>
<sequence length="75" mass="8955">MISTTSESNEGPDIFDREKIKLLTYDEYNQLKRYAFSKHLNGQYCYIDKYTNKEVCYSYPIATVDDFNNYLLLVF</sequence>
<reference evidence="1" key="1">
    <citation type="journal article" date="2019" name="Viruses">
        <title>A Novel Alphabaculovirus from the Soybean Looper, Chrysodeixis includens, that Produces Tetrahedral Occlusion Bodies and Encodes Two Copies of he65.</title>
        <authorList>
            <person name="Harrison R.L."/>
            <person name="Rowley D.L."/>
            <person name="Popham H.J.R."/>
        </authorList>
    </citation>
    <scope>NUCLEOTIDE SEQUENCE</scope>
    <source>
        <strain evidence="1">ChinNPV-1</strain>
    </source>
</reference>
<proteinExistence type="predicted"/>
<dbReference type="EMBL" id="MK746083">
    <property type="protein sequence ID" value="QED40567.1"/>
    <property type="molecule type" value="Genomic_DNA"/>
</dbReference>